<dbReference type="InterPro" id="IPR039182">
    <property type="entry name" value="Pop1"/>
</dbReference>
<feature type="domain" description="POP1 C-terminal" evidence="3">
    <location>
        <begin position="326"/>
        <end position="550"/>
    </location>
</feature>
<dbReference type="WBParaSite" id="SMUV_0000069601-mRNA-1">
    <property type="protein sequence ID" value="SMUV_0000069601-mRNA-1"/>
    <property type="gene ID" value="SMUV_0000069601"/>
</dbReference>
<dbReference type="AlphaFoldDB" id="A0A0N5A9C2"/>
<evidence type="ECO:0000313" key="5">
    <source>
        <dbReference type="WBParaSite" id="SMUV_0000069601-mRNA-1"/>
    </source>
</evidence>
<name>A0A0N5A9C2_9BILA</name>
<dbReference type="Pfam" id="PF22770">
    <property type="entry name" value="POP1_C"/>
    <property type="match status" value="1"/>
</dbReference>
<dbReference type="STRING" id="451379.A0A0N5A9C2"/>
<dbReference type="InterPro" id="IPR055079">
    <property type="entry name" value="POP1_C"/>
</dbReference>
<evidence type="ECO:0000259" key="3">
    <source>
        <dbReference type="Pfam" id="PF22770"/>
    </source>
</evidence>
<dbReference type="GO" id="GO:0001682">
    <property type="term" value="P:tRNA 5'-leader removal"/>
    <property type="evidence" value="ECO:0007669"/>
    <property type="project" value="InterPro"/>
</dbReference>
<evidence type="ECO:0000256" key="1">
    <source>
        <dbReference type="SAM" id="MobiDB-lite"/>
    </source>
</evidence>
<dbReference type="Proteomes" id="UP000046393">
    <property type="component" value="Unplaced"/>
</dbReference>
<dbReference type="PANTHER" id="PTHR22731">
    <property type="entry name" value="RIBONUCLEASES P/MRP PROTEIN SUBUNIT POP1"/>
    <property type="match status" value="1"/>
</dbReference>
<evidence type="ECO:0000313" key="4">
    <source>
        <dbReference type="Proteomes" id="UP000046393"/>
    </source>
</evidence>
<dbReference type="PANTHER" id="PTHR22731:SF3">
    <property type="entry name" value="RIBONUCLEASES P_MRP PROTEIN SUBUNIT POP1"/>
    <property type="match status" value="1"/>
</dbReference>
<organism evidence="4 5">
    <name type="scientific">Syphacia muris</name>
    <dbReference type="NCBI Taxonomy" id="451379"/>
    <lineage>
        <taxon>Eukaryota</taxon>
        <taxon>Metazoa</taxon>
        <taxon>Ecdysozoa</taxon>
        <taxon>Nematoda</taxon>
        <taxon>Chromadorea</taxon>
        <taxon>Rhabditida</taxon>
        <taxon>Spirurina</taxon>
        <taxon>Oxyuridomorpha</taxon>
        <taxon>Oxyuroidea</taxon>
        <taxon>Oxyuridae</taxon>
        <taxon>Syphacia</taxon>
    </lineage>
</organism>
<dbReference type="InterPro" id="IPR012590">
    <property type="entry name" value="POPLD_dom"/>
</dbReference>
<dbReference type="GO" id="GO:0000172">
    <property type="term" value="C:ribonuclease MRP complex"/>
    <property type="evidence" value="ECO:0007669"/>
    <property type="project" value="InterPro"/>
</dbReference>
<sequence>MDCREQFTRFRLYGPKAFAILKDVLHTVSEFKSSSEWMSSFNCHLLRSSNAFWRDELCFRTFEELPNGLMLNLLVSDPRISMNFKKKKPKVIKKSYPSLFDFRAVPPISPYFWDTEMHKLIVRTRISDEELQKRRRDNLPPVELSSSQIPLLLVVRNTGVGTSKTFNGVDIVIPVGFGEWRPRDFWLCLQYGTARAIGFKDQKHIEFESDILNFPCDVPDCDAGIKVLKEEHKQLKCFYLMLNFQAKYIARPYNRRLQFKKNLHIKHPFSFAWNYLIDHALEKEYSRTKEKYFYVLRDRSSLKSIDQWLRGKAPEPVEVLKAHPFSLVPIQLEAKYRGCPGRYGYIYIPNKSDLHLTGKEKFKIIEESKPVSTGNEKMKSNERIKRKCRIRESCTKKEDEKKATEIKGYVPLSENATEKLVNLNQLFPSKETHRALLRKRRKVLATKRRREKECMAKRRKEEACIAKTDEREKASTSDDDDDFSSKSGSDDLHQRRIVGRIVRGDYSFSSAKGKGVGYCATCCLKYIRDGKVLFRNVTSKYYHFAKLSVNRQQIGV</sequence>
<evidence type="ECO:0000259" key="2">
    <source>
        <dbReference type="Pfam" id="PF08170"/>
    </source>
</evidence>
<proteinExistence type="predicted"/>
<accession>A0A0N5A9C2</accession>
<protein>
    <submittedName>
        <fullName evidence="5">POPLD domain-containing protein</fullName>
    </submittedName>
</protein>
<feature type="region of interest" description="Disordered" evidence="1">
    <location>
        <begin position="467"/>
        <end position="490"/>
    </location>
</feature>
<feature type="domain" description="POPLD" evidence="2">
    <location>
        <begin position="169"/>
        <end position="273"/>
    </location>
</feature>
<dbReference type="Pfam" id="PF08170">
    <property type="entry name" value="POPLD"/>
    <property type="match status" value="1"/>
</dbReference>
<keyword evidence="4" id="KW-1185">Reference proteome</keyword>
<reference evidence="5" key="1">
    <citation type="submission" date="2017-02" db="UniProtKB">
        <authorList>
            <consortium name="WormBaseParasite"/>
        </authorList>
    </citation>
    <scope>IDENTIFICATION</scope>
</reference>
<feature type="compositionally biased region" description="Basic and acidic residues" evidence="1">
    <location>
        <begin position="467"/>
        <end position="476"/>
    </location>
</feature>
<dbReference type="GO" id="GO:0005655">
    <property type="term" value="C:nucleolar ribonuclease P complex"/>
    <property type="evidence" value="ECO:0007669"/>
    <property type="project" value="InterPro"/>
</dbReference>